<evidence type="ECO:0000256" key="5">
    <source>
        <dbReference type="SAM" id="MobiDB-lite"/>
    </source>
</evidence>
<dbReference type="GO" id="GO:0061723">
    <property type="term" value="P:glycophagy"/>
    <property type="evidence" value="ECO:0007669"/>
    <property type="project" value="TreeGrafter"/>
</dbReference>
<comment type="similarity">
    <text evidence="4">Belongs to the ATG12 family.</text>
</comment>
<dbReference type="Proteomes" id="UP000816034">
    <property type="component" value="Unassembled WGS sequence"/>
</dbReference>
<dbReference type="GO" id="GO:0034274">
    <property type="term" value="C:Atg12-Atg5-Atg16 complex"/>
    <property type="evidence" value="ECO:0007669"/>
    <property type="project" value="TreeGrafter"/>
</dbReference>
<reference evidence="6 7" key="1">
    <citation type="journal article" date="2018" name="BMC Genomics">
        <title>The genome of Naegleria lovaniensis, the basis for a comparative approach to unravel pathogenicity factors of the human pathogenic amoeba N. fowleri.</title>
        <authorList>
            <person name="Liechti N."/>
            <person name="Schurch N."/>
            <person name="Bruggmann R."/>
            <person name="Wittwer M."/>
        </authorList>
    </citation>
    <scope>NUCLEOTIDE SEQUENCE [LARGE SCALE GENOMIC DNA]</scope>
    <source>
        <strain evidence="6 7">ATCC 30569</strain>
    </source>
</reference>
<dbReference type="Pfam" id="PF04110">
    <property type="entry name" value="APG12"/>
    <property type="match status" value="1"/>
</dbReference>
<dbReference type="GO" id="GO:0034727">
    <property type="term" value="P:piecemeal microautophagy of the nucleus"/>
    <property type="evidence" value="ECO:0007669"/>
    <property type="project" value="TreeGrafter"/>
</dbReference>
<dbReference type="SUPFAM" id="SSF54236">
    <property type="entry name" value="Ubiquitin-like"/>
    <property type="match status" value="1"/>
</dbReference>
<dbReference type="InterPro" id="IPR007242">
    <property type="entry name" value="Atg12"/>
</dbReference>
<comment type="caution">
    <text evidence="6">The sequence shown here is derived from an EMBL/GenBank/DDBJ whole genome shotgun (WGS) entry which is preliminary data.</text>
</comment>
<evidence type="ECO:0000313" key="6">
    <source>
        <dbReference type="EMBL" id="KAG2377661.1"/>
    </source>
</evidence>
<dbReference type="GO" id="GO:0000421">
    <property type="term" value="C:autophagosome membrane"/>
    <property type="evidence" value="ECO:0007669"/>
    <property type="project" value="TreeGrafter"/>
</dbReference>
<dbReference type="GO" id="GO:0000045">
    <property type="term" value="P:autophagosome assembly"/>
    <property type="evidence" value="ECO:0007669"/>
    <property type="project" value="InterPro"/>
</dbReference>
<evidence type="ECO:0000256" key="2">
    <source>
        <dbReference type="ARBA" id="ARBA00022786"/>
    </source>
</evidence>
<dbReference type="GO" id="GO:0034045">
    <property type="term" value="C:phagophore assembly site membrane"/>
    <property type="evidence" value="ECO:0007669"/>
    <property type="project" value="TreeGrafter"/>
</dbReference>
<evidence type="ECO:0000256" key="1">
    <source>
        <dbReference type="ARBA" id="ARBA00022499"/>
    </source>
</evidence>
<feature type="compositionally biased region" description="Polar residues" evidence="5">
    <location>
        <begin position="1"/>
        <end position="12"/>
    </location>
</feature>
<gene>
    <name evidence="6" type="ORF">C9374_009177</name>
</gene>
<name>A0AA88GJK8_NAELO</name>
<proteinExistence type="inferred from homology"/>
<keyword evidence="3 4" id="KW-0072">Autophagy</keyword>
<evidence type="ECO:0000256" key="4">
    <source>
        <dbReference type="RuleBase" id="RU361201"/>
    </source>
</evidence>
<organism evidence="6 7">
    <name type="scientific">Naegleria lovaniensis</name>
    <name type="common">Amoeba</name>
    <dbReference type="NCBI Taxonomy" id="51637"/>
    <lineage>
        <taxon>Eukaryota</taxon>
        <taxon>Discoba</taxon>
        <taxon>Heterolobosea</taxon>
        <taxon>Tetramitia</taxon>
        <taxon>Eutetramitia</taxon>
        <taxon>Vahlkampfiidae</taxon>
        <taxon>Naegleria</taxon>
    </lineage>
</organism>
<dbReference type="RefSeq" id="XP_044544923.1">
    <property type="nucleotide sequence ID" value="XM_044699335.1"/>
</dbReference>
<keyword evidence="7" id="KW-1185">Reference proteome</keyword>
<sequence length="123" mass="13794">MSSSADSTPTSNDQQETESNSTTETPTTDEGGERKITLLFQAVGNAPILKKKKFKINASSSFNEVIYFLRDKLLRINNPNQSLFLYCGQAFCPNPDDFVGDLYDHFNTNNMLVINYSLKIAWG</sequence>
<protein>
    <recommendedName>
        <fullName evidence="4">Ubiquitin-like protein ATG12</fullName>
    </recommendedName>
</protein>
<keyword evidence="2 4" id="KW-0833">Ubl conjugation pathway</keyword>
<keyword evidence="1 4" id="KW-1017">Isopeptide bond</keyword>
<evidence type="ECO:0000313" key="7">
    <source>
        <dbReference type="Proteomes" id="UP000816034"/>
    </source>
</evidence>
<dbReference type="PANTHER" id="PTHR13385">
    <property type="entry name" value="AUTOPHAGY PROTEIN 12"/>
    <property type="match status" value="1"/>
</dbReference>
<feature type="region of interest" description="Disordered" evidence="5">
    <location>
        <begin position="1"/>
        <end position="34"/>
    </location>
</feature>
<feature type="compositionally biased region" description="Low complexity" evidence="5">
    <location>
        <begin position="13"/>
        <end position="29"/>
    </location>
</feature>
<dbReference type="CDD" id="cd01612">
    <property type="entry name" value="Ubl_ATG12"/>
    <property type="match status" value="1"/>
</dbReference>
<accession>A0AA88GJK8</accession>
<dbReference type="EMBL" id="PYSW02000037">
    <property type="protein sequence ID" value="KAG2377661.1"/>
    <property type="molecule type" value="Genomic_DNA"/>
</dbReference>
<dbReference type="GO" id="GO:0000422">
    <property type="term" value="P:autophagy of mitochondrion"/>
    <property type="evidence" value="ECO:0007669"/>
    <property type="project" value="TreeGrafter"/>
</dbReference>
<dbReference type="Gene3D" id="3.10.20.90">
    <property type="entry name" value="Phosphatidylinositol 3-kinase Catalytic Subunit, Chain A, domain 1"/>
    <property type="match status" value="1"/>
</dbReference>
<dbReference type="GO" id="GO:0097352">
    <property type="term" value="P:autophagosome maturation"/>
    <property type="evidence" value="ECO:0007669"/>
    <property type="project" value="TreeGrafter"/>
</dbReference>
<dbReference type="GO" id="GO:0019776">
    <property type="term" value="F:Atg8-family ligase activity"/>
    <property type="evidence" value="ECO:0007669"/>
    <property type="project" value="TreeGrafter"/>
</dbReference>
<dbReference type="InterPro" id="IPR029071">
    <property type="entry name" value="Ubiquitin-like_domsf"/>
</dbReference>
<dbReference type="GeneID" id="68101631"/>
<evidence type="ECO:0000256" key="3">
    <source>
        <dbReference type="ARBA" id="ARBA00023006"/>
    </source>
</evidence>
<dbReference type="PANTHER" id="PTHR13385:SF0">
    <property type="entry name" value="UBIQUITIN-LIKE PROTEIN ATG12"/>
    <property type="match status" value="1"/>
</dbReference>
<dbReference type="AlphaFoldDB" id="A0AA88GJK8"/>
<comment type="subunit">
    <text evidence="4">Forms a conjugate with ATG5.</text>
</comment>